<dbReference type="RefSeq" id="WP_249585838.1">
    <property type="nucleotide sequence ID" value="NZ_BAAAQL010000002.1"/>
</dbReference>
<proteinExistence type="predicted"/>
<dbReference type="EMBL" id="CP097289">
    <property type="protein sequence ID" value="UQT54342.1"/>
    <property type="molecule type" value="Genomic_DNA"/>
</dbReference>
<evidence type="ECO:0000313" key="1">
    <source>
        <dbReference type="EMBL" id="UQT54342.1"/>
    </source>
</evidence>
<organism evidence="1 2">
    <name type="scientific">Streptomyces durmitorensis</name>
    <dbReference type="NCBI Taxonomy" id="319947"/>
    <lineage>
        <taxon>Bacteria</taxon>
        <taxon>Bacillati</taxon>
        <taxon>Actinomycetota</taxon>
        <taxon>Actinomycetes</taxon>
        <taxon>Kitasatosporales</taxon>
        <taxon>Streptomycetaceae</taxon>
        <taxon>Streptomyces</taxon>
    </lineage>
</organism>
<dbReference type="Proteomes" id="UP000829992">
    <property type="component" value="Chromosome"/>
</dbReference>
<reference evidence="1 2" key="1">
    <citation type="submission" date="2022-05" db="EMBL/GenBank/DDBJ databases">
        <authorList>
            <person name="Zhou X."/>
            <person name="Li K."/>
            <person name="Man Y."/>
        </authorList>
    </citation>
    <scope>NUCLEOTIDE SEQUENCE [LARGE SCALE GENOMIC DNA]</scope>
    <source>
        <strain evidence="1 2">MS405</strain>
    </source>
</reference>
<protein>
    <submittedName>
        <fullName evidence="1">Uncharacterized protein</fullName>
    </submittedName>
</protein>
<evidence type="ECO:0000313" key="2">
    <source>
        <dbReference type="Proteomes" id="UP000829992"/>
    </source>
</evidence>
<gene>
    <name evidence="1" type="ORF">M4V62_04165</name>
</gene>
<keyword evidence="2" id="KW-1185">Reference proteome</keyword>
<sequence>MARIQILELPEGGGDDRVPFVLVVDQWTNPFRGYPNEWAATVGAQGVLVFEDTIDIPANDVPLDENGQPLFLKVHVEGEFERFREQVQQEVLAAQGKITRAINETDPVHERATIELDADRLGKWTDELADALGIDRLRDWDDMRDAAARLRRERDAQARAIERVRNLHRAVEYRGTVICGECSAFAGSSTDNAPVAYDQCGTLLALNGDPANTQEQA</sequence>
<name>A0ABY4PMK6_9ACTN</name>
<accession>A0ABY4PMK6</accession>